<gene>
    <name evidence="9" type="ORF">SAMN02910280_0779</name>
</gene>
<keyword evidence="9" id="KW-0808">Transferase</keyword>
<dbReference type="PANTHER" id="PTHR47371:SF3">
    <property type="entry name" value="PHOSPHOGLYCEROL TRANSFERASE I"/>
    <property type="match status" value="1"/>
</dbReference>
<evidence type="ECO:0000256" key="4">
    <source>
        <dbReference type="ARBA" id="ARBA00022692"/>
    </source>
</evidence>
<evidence type="ECO:0000256" key="5">
    <source>
        <dbReference type="ARBA" id="ARBA00022989"/>
    </source>
</evidence>
<dbReference type="GO" id="GO:0016740">
    <property type="term" value="F:transferase activity"/>
    <property type="evidence" value="ECO:0007669"/>
    <property type="project" value="UniProtKB-KW"/>
</dbReference>
<dbReference type="Pfam" id="PF00884">
    <property type="entry name" value="Sulfatase"/>
    <property type="match status" value="1"/>
</dbReference>
<accession>A0A1K1LV45</accession>
<dbReference type="EMBL" id="FPIP01000001">
    <property type="protein sequence ID" value="SFW14730.1"/>
    <property type="molecule type" value="Genomic_DNA"/>
</dbReference>
<protein>
    <submittedName>
        <fullName evidence="9">Phosphoglycerol transferase MdoB</fullName>
    </submittedName>
</protein>
<dbReference type="InterPro" id="IPR017850">
    <property type="entry name" value="Alkaline_phosphatase_core_sf"/>
</dbReference>
<dbReference type="SUPFAM" id="SSF53649">
    <property type="entry name" value="Alkaline phosphatase-like"/>
    <property type="match status" value="1"/>
</dbReference>
<organism evidence="9 10">
    <name type="scientific">Ruminococcus flavefaciens</name>
    <dbReference type="NCBI Taxonomy" id="1265"/>
    <lineage>
        <taxon>Bacteria</taxon>
        <taxon>Bacillati</taxon>
        <taxon>Bacillota</taxon>
        <taxon>Clostridia</taxon>
        <taxon>Eubacteriales</taxon>
        <taxon>Oscillospiraceae</taxon>
        <taxon>Ruminococcus</taxon>
    </lineage>
</organism>
<comment type="pathway">
    <text evidence="2">Cell wall biogenesis; lipoteichoic acid biosynthesis.</text>
</comment>
<feature type="transmembrane region" description="Helical" evidence="7">
    <location>
        <begin position="172"/>
        <end position="193"/>
    </location>
</feature>
<evidence type="ECO:0000256" key="1">
    <source>
        <dbReference type="ARBA" id="ARBA00004651"/>
    </source>
</evidence>
<keyword evidence="5 7" id="KW-1133">Transmembrane helix</keyword>
<dbReference type="CDD" id="cd16015">
    <property type="entry name" value="LTA_synthase"/>
    <property type="match status" value="1"/>
</dbReference>
<sequence length="645" mass="74472">MNKKTNVNVSVSDEKDKKTFIKDINDPIEAAIEPVSEKKEHFSGFKGFKQKREDNTDKYHKFNSFLMLIFPIFICFMAEINQGKYIKPFLVFAADRPTVILFDILLTAVVFAFFLGLFKKGWIAMLAHSILYMALSTTELFKYGTNGNHLILSDMKLLRSVKSLTSFAYIKITPRLLIYYAIVLLFVIVAMYFNPKLKATPMRRVAICCGCLLPFAALVVLPAFYNPVYKTFKVDTTSATNAFKLNEKFDNNRFLAFLVQTASESYSNRIVVPEDYSEEYIDEIMDIPVDTDEDFNGGKKPNVIVIMSESYADFRAFDQLSIDKKYYQKFDNAISEGQGGIAITPTYASWTVRSEFELLFGLPVRGLNTPNMPQRELADRAQPALAQYYKAWGYNTVYVHPFQSTFYSRARIYGHFGFEKMIFHDDSTQTTDFTVPVEHFGTYVDDSTVFNQIIAEIKSSKKPVYLHTTTMQNHQPYNQGEDPDDEFGNYLTWISHTNDGLEEFLSELKDIKEPTLVFFVGDHFPSLRGETSVYNQLGLTGMNCDTLYQQKYFFWSNYDADFSYIPENEVSFFYIPYVILNIIDAPRDAFIEKMNEYMETLPVYSNEYNSEIPRNEELDILTLDRVVMEEYSPSPIPEEELTTQD</sequence>
<evidence type="ECO:0000256" key="7">
    <source>
        <dbReference type="SAM" id="Phobius"/>
    </source>
</evidence>
<evidence type="ECO:0000313" key="10">
    <source>
        <dbReference type="Proteomes" id="UP000183461"/>
    </source>
</evidence>
<feature type="transmembrane region" description="Helical" evidence="7">
    <location>
        <begin position="100"/>
        <end position="118"/>
    </location>
</feature>
<evidence type="ECO:0000256" key="2">
    <source>
        <dbReference type="ARBA" id="ARBA00004936"/>
    </source>
</evidence>
<evidence type="ECO:0000256" key="3">
    <source>
        <dbReference type="ARBA" id="ARBA00022475"/>
    </source>
</evidence>
<name>A0A1K1LV45_RUMFL</name>
<evidence type="ECO:0000313" key="9">
    <source>
        <dbReference type="EMBL" id="SFW14730.1"/>
    </source>
</evidence>
<dbReference type="InterPro" id="IPR000917">
    <property type="entry name" value="Sulfatase_N"/>
</dbReference>
<dbReference type="AlphaFoldDB" id="A0A1K1LV45"/>
<reference evidence="9 10" key="1">
    <citation type="submission" date="2016-11" db="EMBL/GenBank/DDBJ databases">
        <authorList>
            <person name="Jaros S."/>
            <person name="Januszkiewicz K."/>
            <person name="Wedrychowicz H."/>
        </authorList>
    </citation>
    <scope>NUCLEOTIDE SEQUENCE [LARGE SCALE GENOMIC DNA]</scope>
    <source>
        <strain evidence="9 10">YL228</strain>
    </source>
</reference>
<proteinExistence type="predicted"/>
<evidence type="ECO:0000259" key="8">
    <source>
        <dbReference type="Pfam" id="PF00884"/>
    </source>
</evidence>
<keyword evidence="3" id="KW-1003">Cell membrane</keyword>
<feature type="domain" description="Sulfatase N-terminal" evidence="8">
    <location>
        <begin position="301"/>
        <end position="557"/>
    </location>
</feature>
<feature type="transmembrane region" description="Helical" evidence="7">
    <location>
        <begin position="62"/>
        <end position="80"/>
    </location>
</feature>
<keyword evidence="4 7" id="KW-0812">Transmembrane</keyword>
<dbReference type="Proteomes" id="UP000183461">
    <property type="component" value="Unassembled WGS sequence"/>
</dbReference>
<dbReference type="GO" id="GO:0005886">
    <property type="term" value="C:plasma membrane"/>
    <property type="evidence" value="ECO:0007669"/>
    <property type="project" value="UniProtKB-SubCell"/>
</dbReference>
<dbReference type="InterPro" id="IPR050448">
    <property type="entry name" value="OpgB/LTA_synthase_biosynth"/>
</dbReference>
<keyword evidence="6 7" id="KW-0472">Membrane</keyword>
<dbReference type="RefSeq" id="WP_072299161.1">
    <property type="nucleotide sequence ID" value="NZ_FPIP01000001.1"/>
</dbReference>
<comment type="subcellular location">
    <subcellularLocation>
        <location evidence="1">Cell membrane</location>
        <topology evidence="1">Multi-pass membrane protein</topology>
    </subcellularLocation>
</comment>
<evidence type="ECO:0000256" key="6">
    <source>
        <dbReference type="ARBA" id="ARBA00023136"/>
    </source>
</evidence>
<feature type="transmembrane region" description="Helical" evidence="7">
    <location>
        <begin position="205"/>
        <end position="225"/>
    </location>
</feature>
<dbReference type="PANTHER" id="PTHR47371">
    <property type="entry name" value="LIPOTEICHOIC ACID SYNTHASE"/>
    <property type="match status" value="1"/>
</dbReference>
<feature type="transmembrane region" description="Helical" evidence="7">
    <location>
        <begin position="130"/>
        <end position="152"/>
    </location>
</feature>
<dbReference type="Gene3D" id="3.40.720.10">
    <property type="entry name" value="Alkaline Phosphatase, subunit A"/>
    <property type="match status" value="1"/>
</dbReference>